<dbReference type="GO" id="GO:0005525">
    <property type="term" value="F:GTP binding"/>
    <property type="evidence" value="ECO:0007669"/>
    <property type="project" value="InterPro"/>
</dbReference>
<dbReference type="NCBIfam" id="TIGR00231">
    <property type="entry name" value="small_GTP"/>
    <property type="match status" value="1"/>
</dbReference>
<keyword evidence="4" id="KW-1185">Reference proteome</keyword>
<dbReference type="SUPFAM" id="SSF52540">
    <property type="entry name" value="P-loop containing nucleoside triphosphate hydrolases"/>
    <property type="match status" value="1"/>
</dbReference>
<gene>
    <name evidence="3" type="ORF">RRG08_054129</name>
</gene>
<dbReference type="PROSITE" id="PS51419">
    <property type="entry name" value="RAB"/>
    <property type="match status" value="1"/>
</dbReference>
<dbReference type="PRINTS" id="PR00449">
    <property type="entry name" value="RASTRNSFRMNG"/>
</dbReference>
<dbReference type="InterPro" id="IPR005225">
    <property type="entry name" value="Small_GTP-bd"/>
</dbReference>
<proteinExistence type="inferred from homology"/>
<dbReference type="PROSITE" id="PS51421">
    <property type="entry name" value="RAS"/>
    <property type="match status" value="1"/>
</dbReference>
<evidence type="ECO:0000313" key="4">
    <source>
        <dbReference type="Proteomes" id="UP001283361"/>
    </source>
</evidence>
<keyword evidence="2" id="KW-0547">Nucleotide-binding</keyword>
<dbReference type="AlphaFoldDB" id="A0AAE1CU02"/>
<dbReference type="SMART" id="SM00173">
    <property type="entry name" value="RAS"/>
    <property type="match status" value="1"/>
</dbReference>
<evidence type="ECO:0000256" key="1">
    <source>
        <dbReference type="ARBA" id="ARBA00006270"/>
    </source>
</evidence>
<dbReference type="EMBL" id="JAWDGP010006781">
    <property type="protein sequence ID" value="KAK3735555.1"/>
    <property type="molecule type" value="Genomic_DNA"/>
</dbReference>
<sequence length="291" mass="32293">MKRESRISEAGFFSASETRKSRSLHTYQGKLGPGSRSVIDLGPASAILDDTVVVLCLKPTHGHDNLTFTAQTGDIKFISTGLSFSFKMNGKAHYNLKVAVLGEKQVGKTSLVARYTQNTFNLNYLQTRGGDITDKLIKLEKKLLHVSIIDSAGTRYVRSLIKTLYRDVHGIILVYDVTRRDTFEALDAWMDQISMVNTNNPYILVVGNKADLEGYIQVSAEEARMYAERRDLKHIECSAKTSLGVTVAFDHIVQKTFSSISPSTDPTSTIKLKYSSSSSESTKRWSCCKGS</sequence>
<dbReference type="Proteomes" id="UP001283361">
    <property type="component" value="Unassembled WGS sequence"/>
</dbReference>
<organism evidence="3 4">
    <name type="scientific">Elysia crispata</name>
    <name type="common">lettuce slug</name>
    <dbReference type="NCBI Taxonomy" id="231223"/>
    <lineage>
        <taxon>Eukaryota</taxon>
        <taxon>Metazoa</taxon>
        <taxon>Spiralia</taxon>
        <taxon>Lophotrochozoa</taxon>
        <taxon>Mollusca</taxon>
        <taxon>Gastropoda</taxon>
        <taxon>Heterobranchia</taxon>
        <taxon>Euthyneura</taxon>
        <taxon>Panpulmonata</taxon>
        <taxon>Sacoglossa</taxon>
        <taxon>Placobranchoidea</taxon>
        <taxon>Plakobranchidae</taxon>
        <taxon>Elysia</taxon>
    </lineage>
</organism>
<accession>A0AAE1CU02</accession>
<comment type="similarity">
    <text evidence="1">Belongs to the small GTPase superfamily. Rab family.</text>
</comment>
<dbReference type="SMART" id="SM00174">
    <property type="entry name" value="RHO"/>
    <property type="match status" value="1"/>
</dbReference>
<dbReference type="SMART" id="SM00175">
    <property type="entry name" value="RAB"/>
    <property type="match status" value="1"/>
</dbReference>
<name>A0AAE1CU02_9GAST</name>
<protein>
    <submittedName>
        <fullName evidence="3">Uncharacterized protein</fullName>
    </submittedName>
</protein>
<dbReference type="Gene3D" id="3.40.50.300">
    <property type="entry name" value="P-loop containing nucleotide triphosphate hydrolases"/>
    <property type="match status" value="1"/>
</dbReference>
<reference evidence="3" key="1">
    <citation type="journal article" date="2023" name="G3 (Bethesda)">
        <title>A reference genome for the long-term kleptoplast-retaining sea slug Elysia crispata morphotype clarki.</title>
        <authorList>
            <person name="Eastman K.E."/>
            <person name="Pendleton A.L."/>
            <person name="Shaikh M.A."/>
            <person name="Suttiyut T."/>
            <person name="Ogas R."/>
            <person name="Tomko P."/>
            <person name="Gavelis G."/>
            <person name="Widhalm J.R."/>
            <person name="Wisecaver J.H."/>
        </authorList>
    </citation>
    <scope>NUCLEOTIDE SEQUENCE</scope>
    <source>
        <strain evidence="3">ECLA1</strain>
    </source>
</reference>
<dbReference type="PANTHER" id="PTHR47978">
    <property type="match status" value="1"/>
</dbReference>
<evidence type="ECO:0000313" key="3">
    <source>
        <dbReference type="EMBL" id="KAK3735555.1"/>
    </source>
</evidence>
<comment type="caution">
    <text evidence="3">The sequence shown here is derived from an EMBL/GenBank/DDBJ whole genome shotgun (WGS) entry which is preliminary data.</text>
</comment>
<dbReference type="CDD" id="cd00154">
    <property type="entry name" value="Rab"/>
    <property type="match status" value="1"/>
</dbReference>
<evidence type="ECO:0000256" key="2">
    <source>
        <dbReference type="ARBA" id="ARBA00022741"/>
    </source>
</evidence>
<dbReference type="Pfam" id="PF00071">
    <property type="entry name" value="Ras"/>
    <property type="match status" value="1"/>
</dbReference>
<dbReference type="InterPro" id="IPR001806">
    <property type="entry name" value="Small_GTPase"/>
</dbReference>
<dbReference type="InterPro" id="IPR027417">
    <property type="entry name" value="P-loop_NTPase"/>
</dbReference>
<dbReference type="GO" id="GO:0003924">
    <property type="term" value="F:GTPase activity"/>
    <property type="evidence" value="ECO:0007669"/>
    <property type="project" value="InterPro"/>
</dbReference>
<dbReference type="FunFam" id="3.40.50.300:FF:001447">
    <property type="entry name" value="Ras-related protein Rab-1B"/>
    <property type="match status" value="1"/>
</dbReference>